<feature type="region of interest" description="Disordered" evidence="6">
    <location>
        <begin position="432"/>
        <end position="502"/>
    </location>
</feature>
<dbReference type="Pfam" id="PF08156">
    <property type="entry name" value="NOP5NT"/>
    <property type="match status" value="1"/>
</dbReference>
<comment type="similarity">
    <text evidence="2">Belongs to the NOP5/NOP56 family.</text>
</comment>
<reference evidence="8 9" key="1">
    <citation type="journal article" date="2015" name="Mol. Biochem. Parasitol.">
        <title>Identification of polymorphic genes for use in assemblage B genotyping assays through comparative genomics of multiple assemblage B Giardia duodenalis isolates.</title>
        <authorList>
            <person name="Wielinga C."/>
            <person name="Thompson R.C."/>
            <person name="Monis P."/>
            <person name="Ryan U."/>
        </authorList>
    </citation>
    <scope>NUCLEOTIDE SEQUENCE [LARGE SCALE GENOMIC DNA]</scope>
    <source>
        <strain evidence="8 9">BAH15c1</strain>
    </source>
</reference>
<evidence type="ECO:0000259" key="7">
    <source>
        <dbReference type="PROSITE" id="PS51358"/>
    </source>
</evidence>
<dbReference type="InterPro" id="IPR042239">
    <property type="entry name" value="Nop_C"/>
</dbReference>
<keyword evidence="3" id="KW-0690">Ribosome biogenesis</keyword>
<feature type="compositionally biased region" description="Basic and acidic residues" evidence="6">
    <location>
        <begin position="464"/>
        <end position="485"/>
    </location>
</feature>
<dbReference type="OrthoDB" id="6780543at2759"/>
<organism evidence="8 9">
    <name type="scientific">Giardia duodenalis assemblage B</name>
    <dbReference type="NCBI Taxonomy" id="1394984"/>
    <lineage>
        <taxon>Eukaryota</taxon>
        <taxon>Metamonada</taxon>
        <taxon>Diplomonadida</taxon>
        <taxon>Hexamitidae</taxon>
        <taxon>Giardiinae</taxon>
        <taxon>Giardia</taxon>
    </lineage>
</organism>
<feature type="compositionally biased region" description="Polar residues" evidence="6">
    <location>
        <begin position="432"/>
        <end position="446"/>
    </location>
</feature>
<evidence type="ECO:0000256" key="5">
    <source>
        <dbReference type="ARBA" id="ARBA00040742"/>
    </source>
</evidence>
<dbReference type="GO" id="GO:0030515">
    <property type="term" value="F:snoRNA binding"/>
    <property type="evidence" value="ECO:0007669"/>
    <property type="project" value="InterPro"/>
</dbReference>
<dbReference type="Proteomes" id="UP000070089">
    <property type="component" value="Unassembled WGS sequence"/>
</dbReference>
<dbReference type="VEuPathDB" id="GiardiaDB:QR46_0315"/>
<name>A0A132NZV7_GIAIN</name>
<accession>A0A132NZV7</accession>
<dbReference type="Gene3D" id="1.10.246.90">
    <property type="entry name" value="Nop domain"/>
    <property type="match status" value="1"/>
</dbReference>
<dbReference type="InterPro" id="IPR012974">
    <property type="entry name" value="NOP58/56_N"/>
</dbReference>
<dbReference type="SUPFAM" id="SSF89124">
    <property type="entry name" value="Nop domain"/>
    <property type="match status" value="1"/>
</dbReference>
<dbReference type="SMART" id="SM00931">
    <property type="entry name" value="NOSIC"/>
    <property type="match status" value="1"/>
</dbReference>
<dbReference type="GO" id="GO:0032040">
    <property type="term" value="C:small-subunit processome"/>
    <property type="evidence" value="ECO:0007669"/>
    <property type="project" value="InterPro"/>
</dbReference>
<dbReference type="AlphaFoldDB" id="A0A132NZV7"/>
<gene>
    <name evidence="8" type="ORF">QR46_0315</name>
</gene>
<dbReference type="Gene3D" id="1.10.287.4070">
    <property type="match status" value="1"/>
</dbReference>
<evidence type="ECO:0000256" key="3">
    <source>
        <dbReference type="ARBA" id="ARBA00022517"/>
    </source>
</evidence>
<evidence type="ECO:0000256" key="1">
    <source>
        <dbReference type="ARBA" id="ARBA00004604"/>
    </source>
</evidence>
<evidence type="ECO:0000256" key="2">
    <source>
        <dbReference type="ARBA" id="ARBA00009211"/>
    </source>
</evidence>
<evidence type="ECO:0000313" key="9">
    <source>
        <dbReference type="Proteomes" id="UP000070089"/>
    </source>
</evidence>
<dbReference type="EMBL" id="JXTI01000005">
    <property type="protein sequence ID" value="KWX15595.1"/>
    <property type="molecule type" value="Genomic_DNA"/>
</dbReference>
<dbReference type="Pfam" id="PF01798">
    <property type="entry name" value="Nop"/>
    <property type="match status" value="1"/>
</dbReference>
<dbReference type="PANTHER" id="PTHR10894">
    <property type="entry name" value="NUCLEOLAR PROTEIN 5 NUCLEOLAR PROTEIN NOP5 NOP58"/>
    <property type="match status" value="1"/>
</dbReference>
<dbReference type="InterPro" id="IPR002687">
    <property type="entry name" value="Nop_dom"/>
</dbReference>
<keyword evidence="4" id="KW-0539">Nucleus</keyword>
<dbReference type="PANTHER" id="PTHR10894:SF0">
    <property type="entry name" value="NUCLEOLAR PROTEIN 56"/>
    <property type="match status" value="1"/>
</dbReference>
<evidence type="ECO:0000256" key="4">
    <source>
        <dbReference type="ARBA" id="ARBA00023242"/>
    </source>
</evidence>
<comment type="subcellular location">
    <subcellularLocation>
        <location evidence="1">Nucleus</location>
        <location evidence="1">Nucleolus</location>
    </subcellularLocation>
</comment>
<proteinExistence type="inferred from homology"/>
<dbReference type="GO" id="GO:0042254">
    <property type="term" value="P:ribosome biogenesis"/>
    <property type="evidence" value="ECO:0007669"/>
    <property type="project" value="UniProtKB-KW"/>
</dbReference>
<feature type="domain" description="Nop" evidence="7">
    <location>
        <begin position="294"/>
        <end position="413"/>
    </location>
</feature>
<protein>
    <recommendedName>
        <fullName evidence="5">Nucleolar protein 56</fullName>
    </recommendedName>
</protein>
<sequence length="502" mass="55860">MRYLLFESAAGIAVFSIKEFDDVAKFTAELQRSITDGGAFSTLVKLSSFHRFSGNEDAAAVCAALQEGTVPETVLRVVQAIVKGDSSTIGVVDERLKISLDAAGIPAEYSSLMVEISRGIKRHFLRLMAGDVSPEQYEAACLGLAHLMARNNVSYDKNRADNMVIQGVGHYETVLKNTNSFFMRLQEWYSYHFPELKRIMVDHHEEYVRTVLAIQTKEKLISGETADAFNKLVSDGVFGKDVAEKVRVAATISTGMKLHEDDLKAVLSLAKRTLSMFDEKQALTDYLGAKIAEIAPNTAVLLGDIPASRLIARAGGIRSLAKSPASTIQILGAEKALFRSLKARNRRTPKYGVLFSAPQVSKVDIRHKGRVARNLACSIARTAKMDCYGISRDTRFGTALKNMLEDRITFYKTGTNPPRKNIDLMMELYPSGSSTEVPIQNSTDSPVNEEKSSGHRKEHKKEHKKDDKKEHKKEDKKDDKKDHKKDGKKSRSKDRKEDQDAK</sequence>
<dbReference type="InterPro" id="IPR012976">
    <property type="entry name" value="NOSIC"/>
</dbReference>
<dbReference type="GO" id="GO:0031428">
    <property type="term" value="C:box C/D methylation guide snoRNP complex"/>
    <property type="evidence" value="ECO:0007669"/>
    <property type="project" value="InterPro"/>
</dbReference>
<dbReference type="InterPro" id="IPR045056">
    <property type="entry name" value="Nop56/Nop58"/>
</dbReference>
<dbReference type="InterPro" id="IPR036070">
    <property type="entry name" value="Nop_dom_sf"/>
</dbReference>
<comment type="caution">
    <text evidence="8">The sequence shown here is derived from an EMBL/GenBank/DDBJ whole genome shotgun (WGS) entry which is preliminary data.</text>
</comment>
<dbReference type="PROSITE" id="PS51358">
    <property type="entry name" value="NOP"/>
    <property type="match status" value="1"/>
</dbReference>
<evidence type="ECO:0000256" key="6">
    <source>
        <dbReference type="SAM" id="MobiDB-lite"/>
    </source>
</evidence>
<evidence type="ECO:0000313" key="8">
    <source>
        <dbReference type="EMBL" id="KWX15595.1"/>
    </source>
</evidence>